<dbReference type="Gene3D" id="1.25.40.10">
    <property type="entry name" value="Tetratricopeptide repeat domain"/>
    <property type="match status" value="1"/>
</dbReference>
<reference evidence="2" key="1">
    <citation type="submission" date="2017-06" db="EMBL/GenBank/DDBJ databases">
        <authorList>
            <person name="Varghese N."/>
            <person name="Submissions S."/>
        </authorList>
    </citation>
    <scope>NUCLEOTIDE SEQUENCE [LARGE SCALE GENOMIC DNA]</scope>
    <source>
        <strain evidence="2">SCA</strain>
    </source>
</reference>
<sequence>MKEIWGNEHEYKDEYDDMEEWEAEADFFDKRDWKGLVEYRRQKAENHSDAPDYQWSLGEAYVRNKEYEKAISFLGDLHKKYPDDLNIQHSLLDALFAIGKDETVVNWILSLIF</sequence>
<dbReference type="EMBL" id="FZOJ01000017">
    <property type="protein sequence ID" value="SNS69310.1"/>
    <property type="molecule type" value="Genomic_DNA"/>
</dbReference>
<gene>
    <name evidence="1" type="ORF">SAMN05446037_101746</name>
</gene>
<evidence type="ECO:0000313" key="2">
    <source>
        <dbReference type="Proteomes" id="UP000198304"/>
    </source>
</evidence>
<dbReference type="InterPro" id="IPR011990">
    <property type="entry name" value="TPR-like_helical_dom_sf"/>
</dbReference>
<dbReference type="Proteomes" id="UP000198304">
    <property type="component" value="Unassembled WGS sequence"/>
</dbReference>
<accession>A0A239GJJ8</accession>
<evidence type="ECO:0008006" key="3">
    <source>
        <dbReference type="Google" id="ProtNLM"/>
    </source>
</evidence>
<dbReference type="RefSeq" id="WP_089283871.1">
    <property type="nucleotide sequence ID" value="NZ_FZOJ01000017.1"/>
</dbReference>
<organism evidence="1 2">
    <name type="scientific">Anaerovirgula multivorans</name>
    <dbReference type="NCBI Taxonomy" id="312168"/>
    <lineage>
        <taxon>Bacteria</taxon>
        <taxon>Bacillati</taxon>
        <taxon>Bacillota</taxon>
        <taxon>Clostridia</taxon>
        <taxon>Peptostreptococcales</taxon>
        <taxon>Natronincolaceae</taxon>
        <taxon>Anaerovirgula</taxon>
    </lineage>
</organism>
<dbReference type="AlphaFoldDB" id="A0A239GJJ8"/>
<proteinExistence type="predicted"/>
<evidence type="ECO:0000313" key="1">
    <source>
        <dbReference type="EMBL" id="SNS69310.1"/>
    </source>
</evidence>
<name>A0A239GJJ8_9FIRM</name>
<keyword evidence="2" id="KW-1185">Reference proteome</keyword>
<dbReference type="OrthoDB" id="1947696at2"/>
<dbReference type="SUPFAM" id="SSF48452">
    <property type="entry name" value="TPR-like"/>
    <property type="match status" value="1"/>
</dbReference>
<protein>
    <recommendedName>
        <fullName evidence="3">Tetratricopeptide repeat-containing protein</fullName>
    </recommendedName>
</protein>